<sequence length="144" mass="16551">MTIKFHQAPLFYLDELKPSMFKRLHQAFLASPWLDSGPLPAMITRRLEQWEHYGDFYKAQRHLFEAKIGFRLLEDIMSNVSDSVPTVNIEYEEATDFAPITYGDDLRDLFAVINATDTAKFPQSAHLCEMVLEAGRVVGLVRID</sequence>
<comment type="caution">
    <text evidence="1">The sequence shown here is derived from an EMBL/GenBank/DDBJ whole genome shotgun (WGS) entry which is preliminary data.</text>
</comment>
<dbReference type="EMBL" id="QZBZ01000198">
    <property type="protein sequence ID" value="TIA33347.1"/>
    <property type="molecule type" value="Genomic_DNA"/>
</dbReference>
<protein>
    <submittedName>
        <fullName evidence="1">Uncharacterized protein</fullName>
    </submittedName>
</protein>
<accession>A0A4V4LE06</accession>
<dbReference type="AlphaFoldDB" id="A0A4V4LE06"/>
<dbReference type="Proteomes" id="UP000308724">
    <property type="component" value="Unassembled WGS sequence"/>
</dbReference>
<proteinExistence type="predicted"/>
<name>A0A4V4LE06_AURPU</name>
<reference evidence="1 2" key="1">
    <citation type="submission" date="2018-10" db="EMBL/GenBank/DDBJ databases">
        <title>Fifty Aureobasidium pullulans genomes reveal a recombining polyextremotolerant generalist.</title>
        <authorList>
            <person name="Gostincar C."/>
            <person name="Turk M."/>
            <person name="Zajc J."/>
            <person name="Gunde-Cimerman N."/>
        </authorList>
    </citation>
    <scope>NUCLEOTIDE SEQUENCE [LARGE SCALE GENOMIC DNA]</scope>
    <source>
        <strain evidence="1 2">EXF-1645</strain>
    </source>
</reference>
<gene>
    <name evidence="1" type="ORF">D6C78_07613</name>
</gene>
<organism evidence="1 2">
    <name type="scientific">Aureobasidium pullulans</name>
    <name type="common">Black yeast</name>
    <name type="synonym">Pullularia pullulans</name>
    <dbReference type="NCBI Taxonomy" id="5580"/>
    <lineage>
        <taxon>Eukaryota</taxon>
        <taxon>Fungi</taxon>
        <taxon>Dikarya</taxon>
        <taxon>Ascomycota</taxon>
        <taxon>Pezizomycotina</taxon>
        <taxon>Dothideomycetes</taxon>
        <taxon>Dothideomycetidae</taxon>
        <taxon>Dothideales</taxon>
        <taxon>Saccotheciaceae</taxon>
        <taxon>Aureobasidium</taxon>
    </lineage>
</organism>
<evidence type="ECO:0000313" key="2">
    <source>
        <dbReference type="Proteomes" id="UP000308724"/>
    </source>
</evidence>
<evidence type="ECO:0000313" key="1">
    <source>
        <dbReference type="EMBL" id="TIA33347.1"/>
    </source>
</evidence>